<gene>
    <name evidence="3" type="ORF">KDK_52310</name>
</gene>
<dbReference type="Pfam" id="PF01408">
    <property type="entry name" value="GFO_IDH_MocA"/>
    <property type="match status" value="1"/>
</dbReference>
<dbReference type="InterPro" id="IPR036291">
    <property type="entry name" value="NAD(P)-bd_dom_sf"/>
</dbReference>
<dbReference type="PANTHER" id="PTHR43818">
    <property type="entry name" value="BCDNA.GH03377"/>
    <property type="match status" value="1"/>
</dbReference>
<feature type="domain" description="Gfo/Idh/MocA-like oxidoreductase N-terminal" evidence="2">
    <location>
        <begin position="29"/>
        <end position="80"/>
    </location>
</feature>
<keyword evidence="4" id="KW-1185">Reference proteome</keyword>
<dbReference type="EMBL" id="BIFS01000001">
    <property type="protein sequence ID" value="GCE21431.1"/>
    <property type="molecule type" value="Genomic_DNA"/>
</dbReference>
<evidence type="ECO:0000256" key="1">
    <source>
        <dbReference type="ARBA" id="ARBA00023002"/>
    </source>
</evidence>
<dbReference type="PANTHER" id="PTHR43818:SF11">
    <property type="entry name" value="BCDNA.GH03377"/>
    <property type="match status" value="1"/>
</dbReference>
<dbReference type="InterPro" id="IPR050463">
    <property type="entry name" value="Gfo/Idh/MocA_oxidrdct_glycsds"/>
</dbReference>
<evidence type="ECO:0000313" key="4">
    <source>
        <dbReference type="Proteomes" id="UP000287188"/>
    </source>
</evidence>
<dbReference type="GO" id="GO:0000166">
    <property type="term" value="F:nucleotide binding"/>
    <property type="evidence" value="ECO:0007669"/>
    <property type="project" value="InterPro"/>
</dbReference>
<dbReference type="InterPro" id="IPR000683">
    <property type="entry name" value="Gfo/Idh/MocA-like_OxRdtase_N"/>
</dbReference>
<comment type="caution">
    <text evidence="3">The sequence shown here is derived from an EMBL/GenBank/DDBJ whole genome shotgun (WGS) entry which is preliminary data.</text>
</comment>
<accession>A0A402AQQ2</accession>
<protein>
    <recommendedName>
        <fullName evidence="2">Gfo/Idh/MocA-like oxidoreductase N-terminal domain-containing protein</fullName>
    </recommendedName>
</protein>
<dbReference type="AlphaFoldDB" id="A0A402AQQ2"/>
<proteinExistence type="predicted"/>
<dbReference type="Gene3D" id="3.40.50.720">
    <property type="entry name" value="NAD(P)-binding Rossmann-like Domain"/>
    <property type="match status" value="1"/>
</dbReference>
<organism evidence="3 4">
    <name type="scientific">Dictyobacter kobayashii</name>
    <dbReference type="NCBI Taxonomy" id="2014872"/>
    <lineage>
        <taxon>Bacteria</taxon>
        <taxon>Bacillati</taxon>
        <taxon>Chloroflexota</taxon>
        <taxon>Ktedonobacteria</taxon>
        <taxon>Ktedonobacterales</taxon>
        <taxon>Dictyobacteraceae</taxon>
        <taxon>Dictyobacter</taxon>
    </lineage>
</organism>
<evidence type="ECO:0000313" key="3">
    <source>
        <dbReference type="EMBL" id="GCE21431.1"/>
    </source>
</evidence>
<evidence type="ECO:0000259" key="2">
    <source>
        <dbReference type="Pfam" id="PF01408"/>
    </source>
</evidence>
<reference evidence="4" key="1">
    <citation type="submission" date="2018-12" db="EMBL/GenBank/DDBJ databases">
        <title>Tengunoibacter tsumagoiensis gen. nov., sp. nov., Dictyobacter kobayashii sp. nov., D. alpinus sp. nov., and D. joshuensis sp. nov. and description of Dictyobacteraceae fam. nov. within the order Ktedonobacterales isolated from Tengu-no-mugimeshi.</title>
        <authorList>
            <person name="Wang C.M."/>
            <person name="Zheng Y."/>
            <person name="Sakai Y."/>
            <person name="Toyoda A."/>
            <person name="Minakuchi Y."/>
            <person name="Abe K."/>
            <person name="Yokota A."/>
            <person name="Yabe S."/>
        </authorList>
    </citation>
    <scope>NUCLEOTIDE SEQUENCE [LARGE SCALE GENOMIC DNA]</scope>
    <source>
        <strain evidence="4">Uno11</strain>
    </source>
</reference>
<dbReference type="GO" id="GO:0016491">
    <property type="term" value="F:oxidoreductase activity"/>
    <property type="evidence" value="ECO:0007669"/>
    <property type="project" value="UniProtKB-KW"/>
</dbReference>
<dbReference type="SUPFAM" id="SSF51735">
    <property type="entry name" value="NAD(P)-binding Rossmann-fold domains"/>
    <property type="match status" value="1"/>
</dbReference>
<dbReference type="Proteomes" id="UP000287188">
    <property type="component" value="Unassembled WGS sequence"/>
</dbReference>
<keyword evidence="1" id="KW-0560">Oxidoreductase</keyword>
<sequence length="81" mass="8673">MRLAGRHVTPSCTPSAILADDLVALMAAIHHPRVTYLDYDEMLADPQVEAVIVATADQFHVAMTARALAAGKHVLVEKPLG</sequence>
<name>A0A402AQQ2_9CHLR</name>